<dbReference type="RefSeq" id="WP_126041856.1">
    <property type="nucleotide sequence ID" value="NZ_CP034438.1"/>
</dbReference>
<evidence type="ECO:0000256" key="1">
    <source>
        <dbReference type="ARBA" id="ARBA00023098"/>
    </source>
</evidence>
<dbReference type="Gene3D" id="3.40.1090.10">
    <property type="entry name" value="Cytosolic phospholipase A2 catalytic domain"/>
    <property type="match status" value="1"/>
</dbReference>
<keyword evidence="5" id="KW-1185">Reference proteome</keyword>
<protein>
    <submittedName>
        <fullName evidence="4">Patatin family protein</fullName>
    </submittedName>
</protein>
<dbReference type="Pfam" id="PF01734">
    <property type="entry name" value="Patatin"/>
    <property type="match status" value="1"/>
</dbReference>
<accession>A0A3Q8WUR7</accession>
<evidence type="ECO:0000313" key="4">
    <source>
        <dbReference type="EMBL" id="AZN30800.1"/>
    </source>
</evidence>
<dbReference type="CDD" id="cd07208">
    <property type="entry name" value="Pat_hypo_Ecoli_yjju_like"/>
    <property type="match status" value="1"/>
</dbReference>
<dbReference type="InterPro" id="IPR045943">
    <property type="entry name" value="DUF6363"/>
</dbReference>
<dbReference type="AlphaFoldDB" id="A0A3Q8WUR7"/>
<dbReference type="OrthoDB" id="9802424at2"/>
<dbReference type="KEGG" id="fsl:EJO69_11190"/>
<keyword evidence="2" id="KW-0378">Hydrolase</keyword>
<dbReference type="SUPFAM" id="SSF52151">
    <property type="entry name" value="FabD/lysophospholipase-like"/>
    <property type="match status" value="1"/>
</dbReference>
<proteinExistence type="predicted"/>
<dbReference type="InterPro" id="IPR016035">
    <property type="entry name" value="Acyl_Trfase/lysoPLipase"/>
</dbReference>
<keyword evidence="1 2" id="KW-0443">Lipid metabolism</keyword>
<keyword evidence="2" id="KW-0442">Lipid degradation</keyword>
<dbReference type="InterPro" id="IPR037483">
    <property type="entry name" value="YjjU-like"/>
</dbReference>
<evidence type="ECO:0000259" key="3">
    <source>
        <dbReference type="PROSITE" id="PS51635"/>
    </source>
</evidence>
<comment type="caution">
    <text evidence="2">Lacks conserved residue(s) required for the propagation of feature annotation.</text>
</comment>
<feature type="active site" description="Nucleophile" evidence="2">
    <location>
        <position position="45"/>
    </location>
</feature>
<dbReference type="GO" id="GO:0016787">
    <property type="term" value="F:hydrolase activity"/>
    <property type="evidence" value="ECO:0007669"/>
    <property type="project" value="UniProtKB-UniRule"/>
</dbReference>
<dbReference type="Proteomes" id="UP000270021">
    <property type="component" value="Chromosome"/>
</dbReference>
<dbReference type="PROSITE" id="PS51635">
    <property type="entry name" value="PNPLA"/>
    <property type="match status" value="1"/>
</dbReference>
<dbReference type="Pfam" id="PF19890">
    <property type="entry name" value="DUF6363"/>
    <property type="match status" value="1"/>
</dbReference>
<feature type="domain" description="PNPLA" evidence="3">
    <location>
        <begin position="12"/>
        <end position="184"/>
    </location>
</feature>
<reference evidence="4 5" key="1">
    <citation type="submission" date="2018-12" db="EMBL/GenBank/DDBJ databases">
        <title>Complete genome sequence of Flaviflexus salsibiostraticola KCTC 33148.</title>
        <authorList>
            <person name="Bae J.-W."/>
        </authorList>
    </citation>
    <scope>NUCLEOTIDE SEQUENCE [LARGE SCALE GENOMIC DNA]</scope>
    <source>
        <strain evidence="4 5">KCTC 33148</strain>
    </source>
</reference>
<sequence>MSLHSNVTDTALIFEGGGMRASYTSATIATLLDSEIFIDWVAGISAGSSNAINYLSRDPGRARLSFTEFASDPNFGGMRTLLRGQGLFNANYIYQQTSGPDEALPFDMATYEANPARIRIGGFNAVTGETVYWTREDLATLADIMNRVQASSTMPGLMPVVTIGDEEWVDGAIGTSGGVALDAAEADGFEKFLVILTQPRSYWKTPPRNPRLFERIFRRYPAIADALITRADRYNATKERLLDLEKQGRAVLFFPEHLTVTSTEKNVAKLSAAYAAGLAQSRREAPLWREFLGL</sequence>
<dbReference type="InterPro" id="IPR002641">
    <property type="entry name" value="PNPLA_dom"/>
</dbReference>
<gene>
    <name evidence="4" type="ORF">EJO69_11190</name>
</gene>
<evidence type="ECO:0000256" key="2">
    <source>
        <dbReference type="PROSITE-ProRule" id="PRU01161"/>
    </source>
</evidence>
<feature type="active site" description="Proton acceptor" evidence="2">
    <location>
        <position position="170"/>
    </location>
</feature>
<evidence type="ECO:0000313" key="5">
    <source>
        <dbReference type="Proteomes" id="UP000270021"/>
    </source>
</evidence>
<feature type="short sequence motif" description="GXSXG" evidence="2">
    <location>
        <begin position="43"/>
        <end position="47"/>
    </location>
</feature>
<dbReference type="GO" id="GO:0016042">
    <property type="term" value="P:lipid catabolic process"/>
    <property type="evidence" value="ECO:0007669"/>
    <property type="project" value="UniProtKB-UniRule"/>
</dbReference>
<feature type="short sequence motif" description="DGA/G" evidence="2">
    <location>
        <begin position="170"/>
        <end position="172"/>
    </location>
</feature>
<organism evidence="4 5">
    <name type="scientific">Flaviflexus salsibiostraticola</name>
    <dbReference type="NCBI Taxonomy" id="1282737"/>
    <lineage>
        <taxon>Bacteria</taxon>
        <taxon>Bacillati</taxon>
        <taxon>Actinomycetota</taxon>
        <taxon>Actinomycetes</taxon>
        <taxon>Actinomycetales</taxon>
        <taxon>Actinomycetaceae</taxon>
        <taxon>Flaviflexus</taxon>
    </lineage>
</organism>
<dbReference type="EMBL" id="CP034438">
    <property type="protein sequence ID" value="AZN30800.1"/>
    <property type="molecule type" value="Genomic_DNA"/>
</dbReference>
<name>A0A3Q8WUR7_9ACTO</name>